<comment type="function">
    <text evidence="7">F(1)F(0) ATP synthase produces ATP from ADP in the presence of a proton or sodium gradient. F-type ATPases consist of two structural domains, F(1) containing the extramembraneous catalytic core and F(0) containing the membrane proton channel, linked together by a central stalk and a peripheral stalk. During catalysis, ATP synthesis in the catalytic domain of F(1) is coupled via a rotary mechanism of the central stalk subunits to proton translocation.</text>
</comment>
<name>A0AA86MW48_9BACT</name>
<dbReference type="InterPro" id="IPR020781">
    <property type="entry name" value="ATPase_OSCP/d_CS"/>
</dbReference>
<dbReference type="InterPro" id="IPR000711">
    <property type="entry name" value="ATPase_OSCP/dsu"/>
</dbReference>
<evidence type="ECO:0000313" key="8">
    <source>
        <dbReference type="EMBL" id="CAI4030149.1"/>
    </source>
</evidence>
<dbReference type="Gene3D" id="1.10.520.20">
    <property type="entry name" value="N-terminal domain of the delta subunit of the F1F0-ATP synthase"/>
    <property type="match status" value="1"/>
</dbReference>
<dbReference type="Pfam" id="PF00213">
    <property type="entry name" value="OSCP"/>
    <property type="match status" value="1"/>
</dbReference>
<keyword evidence="7" id="KW-1003">Cell membrane</keyword>
<reference evidence="8" key="1">
    <citation type="submission" date="2022-10" db="EMBL/GenBank/DDBJ databases">
        <authorList>
            <person name="Koch H."/>
        </authorList>
    </citation>
    <scope>NUCLEOTIDE SEQUENCE</scope>
    <source>
        <strain evidence="8">DNF</strain>
    </source>
</reference>
<keyword evidence="6 7" id="KW-0066">ATP synthesis</keyword>
<dbReference type="InterPro" id="IPR026015">
    <property type="entry name" value="ATP_synth_OSCP/delta_N_sf"/>
</dbReference>
<evidence type="ECO:0000256" key="3">
    <source>
        <dbReference type="ARBA" id="ARBA00022781"/>
    </source>
</evidence>
<protein>
    <recommendedName>
        <fullName evidence="7">ATP synthase subunit delta</fullName>
    </recommendedName>
    <alternativeName>
        <fullName evidence="7">ATP synthase F(1) sector subunit delta</fullName>
    </alternativeName>
    <alternativeName>
        <fullName evidence="7">F-type ATPase subunit delta</fullName>
        <shortName evidence="7">F-ATPase subunit delta</shortName>
    </alternativeName>
</protein>
<dbReference type="RefSeq" id="WP_289267149.1">
    <property type="nucleotide sequence ID" value="NZ_OX365700.1"/>
</dbReference>
<comment type="function">
    <text evidence="7">This protein is part of the stalk that links CF(0) to CF(1). It either transmits conformational changes from CF(0) to CF(1) or is implicated in proton conduction.</text>
</comment>
<dbReference type="SUPFAM" id="SSF47928">
    <property type="entry name" value="N-terminal domain of the delta subunit of the F1F0-ATP synthase"/>
    <property type="match status" value="1"/>
</dbReference>
<dbReference type="GO" id="GO:0005886">
    <property type="term" value="C:plasma membrane"/>
    <property type="evidence" value="ECO:0007669"/>
    <property type="project" value="UniProtKB-SubCell"/>
</dbReference>
<evidence type="ECO:0000313" key="9">
    <source>
        <dbReference type="Proteomes" id="UP001179121"/>
    </source>
</evidence>
<evidence type="ECO:0000256" key="6">
    <source>
        <dbReference type="ARBA" id="ARBA00023310"/>
    </source>
</evidence>
<evidence type="ECO:0000256" key="2">
    <source>
        <dbReference type="ARBA" id="ARBA00022448"/>
    </source>
</evidence>
<dbReference type="PROSITE" id="PS00389">
    <property type="entry name" value="ATPASE_DELTA"/>
    <property type="match status" value="1"/>
</dbReference>
<dbReference type="EMBL" id="OX365700">
    <property type="protein sequence ID" value="CAI4030149.1"/>
    <property type="molecule type" value="Genomic_DNA"/>
</dbReference>
<dbReference type="HAMAP" id="MF_01416">
    <property type="entry name" value="ATP_synth_delta_bact"/>
    <property type="match status" value="1"/>
</dbReference>
<dbReference type="Proteomes" id="UP001179121">
    <property type="component" value="Chromosome"/>
</dbReference>
<comment type="similarity">
    <text evidence="7">Belongs to the ATPase delta chain family.</text>
</comment>
<evidence type="ECO:0000256" key="4">
    <source>
        <dbReference type="ARBA" id="ARBA00023065"/>
    </source>
</evidence>
<dbReference type="PANTHER" id="PTHR11910">
    <property type="entry name" value="ATP SYNTHASE DELTA CHAIN"/>
    <property type="match status" value="1"/>
</dbReference>
<gene>
    <name evidence="7" type="primary">atpH</name>
    <name evidence="8" type="ORF">DNFV4_00574</name>
</gene>
<dbReference type="NCBIfam" id="TIGR01145">
    <property type="entry name" value="ATP_synt_delta"/>
    <property type="match status" value="1"/>
</dbReference>
<organism evidence="8 9">
    <name type="scientific">Nitrospira tepida</name>
    <dbReference type="NCBI Taxonomy" id="2973512"/>
    <lineage>
        <taxon>Bacteria</taxon>
        <taxon>Pseudomonadati</taxon>
        <taxon>Nitrospirota</taxon>
        <taxon>Nitrospiria</taxon>
        <taxon>Nitrospirales</taxon>
        <taxon>Nitrospiraceae</taxon>
        <taxon>Nitrospira</taxon>
    </lineage>
</organism>
<keyword evidence="3 7" id="KW-0375">Hydrogen ion transport</keyword>
<sequence length="179" mass="19697">MKKTSVARRYAKALFELLDQSSLAQARASLTALGEALQQSTDLQHVMASPAFTLDDKVRVLTELGRRSGCPPVGQNFLSQLVKTNRVVFLPDIAEAFGAMVDQSKGTQPVEIVSARPLDPAVHEQLKTRLRTSLKREVELAVHTDPALLAGLQIKIGSTVYDSSLRNRLNSMKTLLMRE</sequence>
<dbReference type="AlphaFoldDB" id="A0AA86MW48"/>
<keyword evidence="2 7" id="KW-0813">Transport</keyword>
<comment type="subcellular location">
    <subcellularLocation>
        <location evidence="7">Cell membrane</location>
        <topology evidence="7">Peripheral membrane protein</topology>
    </subcellularLocation>
    <subcellularLocation>
        <location evidence="1">Membrane</location>
    </subcellularLocation>
</comment>
<accession>A0AA86MW48</accession>
<evidence type="ECO:0000256" key="5">
    <source>
        <dbReference type="ARBA" id="ARBA00023136"/>
    </source>
</evidence>
<keyword evidence="4 7" id="KW-0406">Ion transport</keyword>
<proteinExistence type="inferred from homology"/>
<dbReference type="KEGG" id="nti:DNFV4_00574"/>
<dbReference type="GO" id="GO:0046933">
    <property type="term" value="F:proton-transporting ATP synthase activity, rotational mechanism"/>
    <property type="evidence" value="ECO:0007669"/>
    <property type="project" value="UniProtKB-UniRule"/>
</dbReference>
<evidence type="ECO:0000256" key="1">
    <source>
        <dbReference type="ARBA" id="ARBA00004370"/>
    </source>
</evidence>
<dbReference type="PRINTS" id="PR00125">
    <property type="entry name" value="ATPASEDELTA"/>
</dbReference>
<keyword evidence="9" id="KW-1185">Reference proteome</keyword>
<keyword evidence="5 7" id="KW-0472">Membrane</keyword>
<keyword evidence="7" id="KW-0139">CF(1)</keyword>
<evidence type="ECO:0000256" key="7">
    <source>
        <dbReference type="HAMAP-Rule" id="MF_01416"/>
    </source>
</evidence>
<dbReference type="GO" id="GO:0045259">
    <property type="term" value="C:proton-transporting ATP synthase complex"/>
    <property type="evidence" value="ECO:0007669"/>
    <property type="project" value="UniProtKB-KW"/>
</dbReference>